<keyword evidence="1" id="KW-1133">Transmembrane helix</keyword>
<name>A0A3B0STL1_9ZZZZ</name>
<sequence>MKQTFMKLPGPIPVKVVLAVIIVVIALFVLNAVYNWMGNFLDSGGTIS</sequence>
<dbReference type="AlphaFoldDB" id="A0A3B0STL1"/>
<dbReference type="EMBL" id="UOEI01000645">
    <property type="protein sequence ID" value="VAW08848.1"/>
    <property type="molecule type" value="Genomic_DNA"/>
</dbReference>
<protein>
    <submittedName>
        <fullName evidence="2">Uncharacterized protein</fullName>
    </submittedName>
</protein>
<evidence type="ECO:0000313" key="2">
    <source>
        <dbReference type="EMBL" id="VAW08848.1"/>
    </source>
</evidence>
<keyword evidence="1" id="KW-0472">Membrane</keyword>
<feature type="transmembrane region" description="Helical" evidence="1">
    <location>
        <begin position="12"/>
        <end position="34"/>
    </location>
</feature>
<proteinExistence type="predicted"/>
<reference evidence="2" key="1">
    <citation type="submission" date="2018-06" db="EMBL/GenBank/DDBJ databases">
        <authorList>
            <person name="Zhirakovskaya E."/>
        </authorList>
    </citation>
    <scope>NUCLEOTIDE SEQUENCE</scope>
</reference>
<evidence type="ECO:0000256" key="1">
    <source>
        <dbReference type="SAM" id="Phobius"/>
    </source>
</evidence>
<accession>A0A3B0STL1</accession>
<organism evidence="2">
    <name type="scientific">hydrothermal vent metagenome</name>
    <dbReference type="NCBI Taxonomy" id="652676"/>
    <lineage>
        <taxon>unclassified sequences</taxon>
        <taxon>metagenomes</taxon>
        <taxon>ecological metagenomes</taxon>
    </lineage>
</organism>
<gene>
    <name evidence="2" type="ORF">MNBD_ACTINO01-428</name>
</gene>
<keyword evidence="1" id="KW-0812">Transmembrane</keyword>